<evidence type="ECO:0000313" key="1">
    <source>
        <dbReference type="EMBL" id="CAB3772559.1"/>
    </source>
</evidence>
<protein>
    <submittedName>
        <fullName evidence="1">Uncharacterized protein</fullName>
    </submittedName>
</protein>
<organism evidence="1 2">
    <name type="scientific">Paraburkholderia humisilvae</name>
    <dbReference type="NCBI Taxonomy" id="627669"/>
    <lineage>
        <taxon>Bacteria</taxon>
        <taxon>Pseudomonadati</taxon>
        <taxon>Pseudomonadota</taxon>
        <taxon>Betaproteobacteria</taxon>
        <taxon>Burkholderiales</taxon>
        <taxon>Burkholderiaceae</taxon>
        <taxon>Paraburkholderia</taxon>
    </lineage>
</organism>
<proteinExistence type="predicted"/>
<dbReference type="RefSeq" id="WP_175232253.1">
    <property type="nucleotide sequence ID" value="NZ_CADIKH010000060.1"/>
</dbReference>
<keyword evidence="2" id="KW-1185">Reference proteome</keyword>
<accession>A0A6J5F135</accession>
<dbReference type="EMBL" id="CADIKH010000060">
    <property type="protein sequence ID" value="CAB3772559.1"/>
    <property type="molecule type" value="Genomic_DNA"/>
</dbReference>
<reference evidence="1 2" key="1">
    <citation type="submission" date="2020-04" db="EMBL/GenBank/DDBJ databases">
        <authorList>
            <person name="De Canck E."/>
        </authorList>
    </citation>
    <scope>NUCLEOTIDE SEQUENCE [LARGE SCALE GENOMIC DNA]</scope>
    <source>
        <strain evidence="1 2">LMG 29542</strain>
    </source>
</reference>
<evidence type="ECO:0000313" key="2">
    <source>
        <dbReference type="Proteomes" id="UP000494363"/>
    </source>
</evidence>
<sequence>MNATGTITMTMREADRLKVIEAVTDGRLKPGKAAERLGLTVRQVEPHSYPAIRYLKSLWRTAIRTRRGIQCVEWNADREPLDAVRWPSAI</sequence>
<name>A0A6J5F135_9BURK</name>
<gene>
    <name evidence="1" type="ORF">LMG29542_06900</name>
</gene>
<dbReference type="Proteomes" id="UP000494363">
    <property type="component" value="Unassembled WGS sequence"/>
</dbReference>
<dbReference type="AlphaFoldDB" id="A0A6J5F135"/>